<feature type="domain" description="Heterokaryon incompatibility" evidence="1">
    <location>
        <begin position="51"/>
        <end position="224"/>
    </location>
</feature>
<reference evidence="2 3" key="1">
    <citation type="journal article" date="2018" name="IMA Fungus">
        <title>IMA Genome-F 9: Draft genome sequence of Annulohypoxylon stygium, Aspergillus mulundensis, Berkeleyomyces basicola (syn. Thielaviopsis basicola), Ceratocystis smalleyi, two Cercospora beticola strains, Coleophoma cylindrospora, Fusarium fracticaudum, Phialophora cf. hyalina, and Morchella septimelata.</title>
        <authorList>
            <person name="Wingfield B.D."/>
            <person name="Bills G.F."/>
            <person name="Dong Y."/>
            <person name="Huang W."/>
            <person name="Nel W.J."/>
            <person name="Swalarsk-Parry B.S."/>
            <person name="Vaghefi N."/>
            <person name="Wilken P.M."/>
            <person name="An Z."/>
            <person name="de Beer Z.W."/>
            <person name="De Vos L."/>
            <person name="Chen L."/>
            <person name="Duong T.A."/>
            <person name="Gao Y."/>
            <person name="Hammerbacher A."/>
            <person name="Kikkert J.R."/>
            <person name="Li Y."/>
            <person name="Li H."/>
            <person name="Li K."/>
            <person name="Li Q."/>
            <person name="Liu X."/>
            <person name="Ma X."/>
            <person name="Naidoo K."/>
            <person name="Pethybridge S.J."/>
            <person name="Sun J."/>
            <person name="Steenkamp E.T."/>
            <person name="van der Nest M.A."/>
            <person name="van Wyk S."/>
            <person name="Wingfield M.J."/>
            <person name="Xiong C."/>
            <person name="Yue Q."/>
            <person name="Zhang X."/>
        </authorList>
    </citation>
    <scope>NUCLEOTIDE SEQUENCE [LARGE SCALE GENOMIC DNA]</scope>
    <source>
        <strain evidence="2 3">BP6252</strain>
    </source>
</reference>
<evidence type="ECO:0000313" key="2">
    <source>
        <dbReference type="EMBL" id="RDW81864.1"/>
    </source>
</evidence>
<name>A0A3D8S746_9HELO</name>
<accession>A0A3D8S746</accession>
<sequence length="595" mass="67741">MESSSEVDLISEDERQFGQWPRRLLYVDDENMISHEWQPGNTYGGYKEPKYNIVSYTWGRFALKQGEKPHVQGIKVGNISWDVPRIDPNRHFSVAEFDCMIRSTLTVREKTGDHGEPIRFLWLDIACIDQEVDVVKMSEIGRQAVIFQNASSACIWLNRCEEEELRTIVAEFKAADCMRPDMERSPKHYEKMITWTKSLLPPALGQLQRLRDEPWFNSLWTLQEAYLRQHAVILCRSGLPVSKGFPYSSSFENLRSITFNVSNIANTCSRAIALGCNDTSLLTTLDLINELGIVPIERHNPFTLLNSASHRKAFDNVDRVYGIMQVFGYRLGATRPEMTKLEAPPKFTLQDLQSELSEKLLNDFPVQSQLKIFTSPPPKGEAWKLNPYSEIPQFARIPSIYTFVNRGPGSSGMHGRNSPKSLSKWEVIPVAGTSEKSVKCTGKVCSFRMLQMTWARLNDERTKADPESHPIQEIALDLNRVSGPSSPLVIPLLPDFPIVGREVEVSRQNNLALLLAEHALWVLLLGTQKSPTRTFGRTQYGLIIMRAKRADTDYWKRIGVLRWELWDLPENTNEADKKLLKGDSEAWEGRSGVLA</sequence>
<proteinExistence type="predicted"/>
<dbReference type="InterPro" id="IPR052895">
    <property type="entry name" value="HetReg/Transcr_Mod"/>
</dbReference>
<dbReference type="PANTHER" id="PTHR24148:SF64">
    <property type="entry name" value="HETEROKARYON INCOMPATIBILITY DOMAIN-CONTAINING PROTEIN"/>
    <property type="match status" value="1"/>
</dbReference>
<dbReference type="EMBL" id="PDLM01000003">
    <property type="protein sequence ID" value="RDW81864.1"/>
    <property type="molecule type" value="Genomic_DNA"/>
</dbReference>
<dbReference type="OrthoDB" id="2157530at2759"/>
<evidence type="ECO:0000313" key="3">
    <source>
        <dbReference type="Proteomes" id="UP000256645"/>
    </source>
</evidence>
<dbReference type="PANTHER" id="PTHR24148">
    <property type="entry name" value="ANKYRIN REPEAT DOMAIN-CONTAINING PROTEIN 39 HOMOLOG-RELATED"/>
    <property type="match status" value="1"/>
</dbReference>
<protein>
    <recommendedName>
        <fullName evidence="1">Heterokaryon incompatibility domain-containing protein</fullName>
    </recommendedName>
</protein>
<keyword evidence="3" id="KW-1185">Reference proteome</keyword>
<evidence type="ECO:0000259" key="1">
    <source>
        <dbReference type="Pfam" id="PF06985"/>
    </source>
</evidence>
<comment type="caution">
    <text evidence="2">The sequence shown here is derived from an EMBL/GenBank/DDBJ whole genome shotgun (WGS) entry which is preliminary data.</text>
</comment>
<dbReference type="STRING" id="1849047.A0A3D8S746"/>
<dbReference type="InterPro" id="IPR010730">
    <property type="entry name" value="HET"/>
</dbReference>
<organism evidence="2 3">
    <name type="scientific">Coleophoma cylindrospora</name>
    <dbReference type="NCBI Taxonomy" id="1849047"/>
    <lineage>
        <taxon>Eukaryota</taxon>
        <taxon>Fungi</taxon>
        <taxon>Dikarya</taxon>
        <taxon>Ascomycota</taxon>
        <taxon>Pezizomycotina</taxon>
        <taxon>Leotiomycetes</taxon>
        <taxon>Helotiales</taxon>
        <taxon>Dermateaceae</taxon>
        <taxon>Coleophoma</taxon>
    </lineage>
</organism>
<dbReference type="AlphaFoldDB" id="A0A3D8S746"/>
<dbReference type="Proteomes" id="UP000256645">
    <property type="component" value="Unassembled WGS sequence"/>
</dbReference>
<gene>
    <name evidence="2" type="ORF">BP6252_02976</name>
</gene>
<dbReference type="Pfam" id="PF06985">
    <property type="entry name" value="HET"/>
    <property type="match status" value="1"/>
</dbReference>